<accession>A0ABW2EKM8</accession>
<evidence type="ECO:0008006" key="3">
    <source>
        <dbReference type="Google" id="ProtNLM"/>
    </source>
</evidence>
<dbReference type="Proteomes" id="UP001596410">
    <property type="component" value="Unassembled WGS sequence"/>
</dbReference>
<protein>
    <recommendedName>
        <fullName evidence="3">SLH domain-containing protein</fullName>
    </recommendedName>
</protein>
<organism evidence="1 2">
    <name type="scientific">Halobacillus seohaensis</name>
    <dbReference type="NCBI Taxonomy" id="447421"/>
    <lineage>
        <taxon>Bacteria</taxon>
        <taxon>Bacillati</taxon>
        <taxon>Bacillota</taxon>
        <taxon>Bacilli</taxon>
        <taxon>Bacillales</taxon>
        <taxon>Bacillaceae</taxon>
        <taxon>Halobacillus</taxon>
    </lineage>
</organism>
<evidence type="ECO:0000313" key="2">
    <source>
        <dbReference type="Proteomes" id="UP001596410"/>
    </source>
</evidence>
<name>A0ABW2EKM8_9BACI</name>
<reference evidence="2" key="1">
    <citation type="journal article" date="2019" name="Int. J. Syst. Evol. Microbiol.">
        <title>The Global Catalogue of Microorganisms (GCM) 10K type strain sequencing project: providing services to taxonomists for standard genome sequencing and annotation.</title>
        <authorList>
            <consortium name="The Broad Institute Genomics Platform"/>
            <consortium name="The Broad Institute Genome Sequencing Center for Infectious Disease"/>
            <person name="Wu L."/>
            <person name="Ma J."/>
        </authorList>
    </citation>
    <scope>NUCLEOTIDE SEQUENCE [LARGE SCALE GENOMIC DNA]</scope>
    <source>
        <strain evidence="2">CGMCC 4.1621</strain>
    </source>
</reference>
<dbReference type="RefSeq" id="WP_390217220.1">
    <property type="nucleotide sequence ID" value="NZ_JBHSZV010000033.1"/>
</dbReference>
<comment type="caution">
    <text evidence="1">The sequence shown here is derived from an EMBL/GenBank/DDBJ whole genome shotgun (WGS) entry which is preliminary data.</text>
</comment>
<keyword evidence="2" id="KW-1185">Reference proteome</keyword>
<proteinExistence type="predicted"/>
<sequence>MFQGKPDGNFGVGEPLTREQSAIVAAKILDYVDKHYKSK</sequence>
<dbReference type="EMBL" id="JBHSZV010000033">
    <property type="protein sequence ID" value="MFC7062832.1"/>
    <property type="molecule type" value="Genomic_DNA"/>
</dbReference>
<evidence type="ECO:0000313" key="1">
    <source>
        <dbReference type="EMBL" id="MFC7062832.1"/>
    </source>
</evidence>
<gene>
    <name evidence="1" type="ORF">ACFQIC_13390</name>
</gene>